<dbReference type="HOGENOM" id="CLU_015553_0_1_10"/>
<evidence type="ECO:0000256" key="4">
    <source>
        <dbReference type="ARBA" id="ARBA00023136"/>
    </source>
</evidence>
<comment type="similarity">
    <text evidence="2">Belongs to the SusD family.</text>
</comment>
<organism evidence="9 10">
    <name type="scientific">Bacteroides helcogenes (strain ATCC 35417 / DSM 20613 / JCM 6297 / CCUG 15421 / P 36-108)</name>
    <dbReference type="NCBI Taxonomy" id="693979"/>
    <lineage>
        <taxon>Bacteria</taxon>
        <taxon>Pseudomonadati</taxon>
        <taxon>Bacteroidota</taxon>
        <taxon>Bacteroidia</taxon>
        <taxon>Bacteroidales</taxon>
        <taxon>Bacteroidaceae</taxon>
        <taxon>Bacteroides</taxon>
    </lineage>
</organism>
<dbReference type="KEGG" id="bhl:Bache_0596"/>
<dbReference type="Gene3D" id="1.25.40.390">
    <property type="match status" value="1"/>
</dbReference>
<dbReference type="OrthoDB" id="5694214at2"/>
<evidence type="ECO:0000256" key="2">
    <source>
        <dbReference type="ARBA" id="ARBA00006275"/>
    </source>
</evidence>
<evidence type="ECO:0000256" key="6">
    <source>
        <dbReference type="SAM" id="SignalP"/>
    </source>
</evidence>
<reference key="1">
    <citation type="submission" date="2010-11" db="EMBL/GenBank/DDBJ databases">
        <title>The complete genome of Bacteroides helcogenes P 36-108.</title>
        <authorList>
            <consortium name="US DOE Joint Genome Institute (JGI-PGF)"/>
            <person name="Lucas S."/>
            <person name="Copeland A."/>
            <person name="Lapidus A."/>
            <person name="Bruce D."/>
            <person name="Goodwin L."/>
            <person name="Pitluck S."/>
            <person name="Kyrpides N."/>
            <person name="Mavromatis K."/>
            <person name="Ivanova N."/>
            <person name="Zeytun A."/>
            <person name="Brettin T."/>
            <person name="Detter J.C."/>
            <person name="Tapia R."/>
            <person name="Han C."/>
            <person name="Land M."/>
            <person name="Hauser L."/>
            <person name="Markowitz V."/>
            <person name="Cheng J.-F."/>
            <person name="Hugenholtz P."/>
            <person name="Woyke T."/>
            <person name="Wu D."/>
            <person name="Gronow S."/>
            <person name="Wellnitz S."/>
            <person name="Brambilla E."/>
            <person name="Klenk H.-P."/>
            <person name="Eisen J.A."/>
        </authorList>
    </citation>
    <scope>NUCLEOTIDE SEQUENCE</scope>
    <source>
        <strain>P 36-108</strain>
    </source>
</reference>
<evidence type="ECO:0000256" key="1">
    <source>
        <dbReference type="ARBA" id="ARBA00004442"/>
    </source>
</evidence>
<dbReference type="PATRIC" id="fig|693979.3.peg.636"/>
<dbReference type="eggNOG" id="COG0457">
    <property type="taxonomic scope" value="Bacteria"/>
</dbReference>
<sequence length="677" mass="76711">MRTIKYKNILKSLLMGCTLLAATACDDYLDITPPSSVSPETYLVEESQLAAYTIKYYTDNFPSLNNLYGAELATDNATTRSSNNRYLIGEWKVGASGGDWEFNRIYEMNYFINNAEKNLEAGIIKGDATNIKHYIGEGYFIRAYQYFYRMRKLGDFPIVKEVLPDNQEVLAKASERRPRNEVARFILEDLDKAISYLTNNPDGGKARITKNAALVLKARVALFEATWEKYHAGTALVPNGSGWPGAEKEYNKGYQFPSGSAENEVAFFLDQAIDASKQVADAVQLTPNNSSIQQSASEPANDYYDMFASTNPNGYSEVLMYRPYSRDLSIGTDYNHHLYYGYARGYTHQMEQSFLMKNGLPVYAAGSGYKGDDYIGDTKIDRDDRWRLFMKAPGEVKTFINSPSPEKFSKTPEIYTDQVKYSTATGYLIGKGYSHDLLDQDLNKDQTAAVMFRAAEAYITYIEAYYEKNHTLDANADKYWRAIRKRAGVDEDYNKTIAATDMAKEALYDWGAYSKGTLLTDATLFNIRRERRDEFIGEGYRYDDLLRWRAMDQLNGFQIEGFKLWGPIIEDYKTAFSALVNPNKPELGTQFDKLLVYGKGDKENTISSPELSTYLRPYQVSKGGLYYNGLFFCQAHYLSPIALSHFLITASDGETVSTSPIYQNPGWPIKANEAAER</sequence>
<feature type="domain" description="SusD-like N-terminal" evidence="8">
    <location>
        <begin position="27"/>
        <end position="222"/>
    </location>
</feature>
<reference evidence="9 10" key="2">
    <citation type="journal article" date="2011" name="Stand. Genomic Sci.">
        <title>Complete genome sequence of Bacteroides helcogenes type strain (P 36-108).</title>
        <authorList>
            <person name="Pati A."/>
            <person name="Gronow S."/>
            <person name="Zeytun A."/>
            <person name="Lapidus A."/>
            <person name="Nolan M."/>
            <person name="Hammon N."/>
            <person name="Deshpande S."/>
            <person name="Cheng J.F."/>
            <person name="Tapia R."/>
            <person name="Han C."/>
            <person name="Goodwin L."/>
            <person name="Pitluck S."/>
            <person name="Liolios K."/>
            <person name="Pagani I."/>
            <person name="Ivanova N."/>
            <person name="Mavromatis K."/>
            <person name="Chen A."/>
            <person name="Palaniappan K."/>
            <person name="Land M."/>
            <person name="Hauser L."/>
            <person name="Chang Y.J."/>
            <person name="Jeffries C.D."/>
            <person name="Detter J.C."/>
            <person name="Brambilla E."/>
            <person name="Rohde M."/>
            <person name="Goker M."/>
            <person name="Woyke T."/>
            <person name="Bristow J."/>
            <person name="Eisen J.A."/>
            <person name="Markowitz V."/>
            <person name="Hugenholtz P."/>
            <person name="Kyrpides N.C."/>
            <person name="Klenk H.P."/>
            <person name="Lucas S."/>
        </authorList>
    </citation>
    <scope>NUCLEOTIDE SEQUENCE [LARGE SCALE GENOMIC DNA]</scope>
    <source>
        <strain evidence="10">ATCC 35417 / DSM 20613 / JCM 6297 / CCUG 15421 / P 36-108</strain>
    </source>
</reference>
<feature type="signal peptide" evidence="6">
    <location>
        <begin position="1"/>
        <end position="21"/>
    </location>
</feature>
<dbReference type="SUPFAM" id="SSF48452">
    <property type="entry name" value="TPR-like"/>
    <property type="match status" value="1"/>
</dbReference>
<proteinExistence type="inferred from homology"/>
<evidence type="ECO:0000256" key="3">
    <source>
        <dbReference type="ARBA" id="ARBA00022729"/>
    </source>
</evidence>
<keyword evidence="3 6" id="KW-0732">Signal</keyword>
<evidence type="ECO:0000313" key="10">
    <source>
        <dbReference type="Proteomes" id="UP000008630"/>
    </source>
</evidence>
<evidence type="ECO:0000259" key="7">
    <source>
        <dbReference type="Pfam" id="PF07980"/>
    </source>
</evidence>
<gene>
    <name evidence="9" type="ordered locus">Bache_0596</name>
</gene>
<comment type="subcellular location">
    <subcellularLocation>
        <location evidence="1">Cell outer membrane</location>
    </subcellularLocation>
</comment>
<feature type="domain" description="RagB/SusD" evidence="7">
    <location>
        <begin position="339"/>
        <end position="614"/>
    </location>
</feature>
<dbReference type="AlphaFoldDB" id="E6SWM3"/>
<protein>
    <submittedName>
        <fullName evidence="9">RagB/SusD domain protein</fullName>
    </submittedName>
</protein>
<dbReference type="InterPro" id="IPR012944">
    <property type="entry name" value="SusD_RagB_dom"/>
</dbReference>
<dbReference type="EMBL" id="CP002352">
    <property type="protein sequence ID" value="ADV42621.1"/>
    <property type="molecule type" value="Genomic_DNA"/>
</dbReference>
<keyword evidence="10" id="KW-1185">Reference proteome</keyword>
<keyword evidence="4" id="KW-0472">Membrane</keyword>
<dbReference type="Pfam" id="PF07980">
    <property type="entry name" value="SusD_RagB"/>
    <property type="match status" value="1"/>
</dbReference>
<keyword evidence="5" id="KW-0998">Cell outer membrane</keyword>
<feature type="chain" id="PRO_5003209406" evidence="6">
    <location>
        <begin position="22"/>
        <end position="677"/>
    </location>
</feature>
<dbReference type="InterPro" id="IPR011990">
    <property type="entry name" value="TPR-like_helical_dom_sf"/>
</dbReference>
<name>E6SWM3_BACT6</name>
<dbReference type="STRING" id="693979.Bache_0596"/>
<evidence type="ECO:0000313" key="9">
    <source>
        <dbReference type="EMBL" id="ADV42621.1"/>
    </source>
</evidence>
<dbReference type="InterPro" id="IPR033985">
    <property type="entry name" value="SusD-like_N"/>
</dbReference>
<dbReference type="Proteomes" id="UP000008630">
    <property type="component" value="Chromosome"/>
</dbReference>
<dbReference type="Pfam" id="PF14322">
    <property type="entry name" value="SusD-like_3"/>
    <property type="match status" value="1"/>
</dbReference>
<dbReference type="PROSITE" id="PS51257">
    <property type="entry name" value="PROKAR_LIPOPROTEIN"/>
    <property type="match status" value="1"/>
</dbReference>
<evidence type="ECO:0000259" key="8">
    <source>
        <dbReference type="Pfam" id="PF14322"/>
    </source>
</evidence>
<dbReference type="RefSeq" id="WP_013546236.1">
    <property type="nucleotide sequence ID" value="NC_014933.1"/>
</dbReference>
<dbReference type="GO" id="GO:0009279">
    <property type="term" value="C:cell outer membrane"/>
    <property type="evidence" value="ECO:0007669"/>
    <property type="project" value="UniProtKB-SubCell"/>
</dbReference>
<accession>E6SWM3</accession>
<evidence type="ECO:0000256" key="5">
    <source>
        <dbReference type="ARBA" id="ARBA00023237"/>
    </source>
</evidence>